<dbReference type="KEGG" id="paj:PAJ_p0023"/>
<dbReference type="EMBL" id="AP012033">
    <property type="protein sequence ID" value="BAK13891.1"/>
    <property type="molecule type" value="Genomic_DNA"/>
</dbReference>
<geneLocation type="plasmid" evidence="1 2">
    <name>pEA320</name>
</geneLocation>
<evidence type="ECO:0000313" key="1">
    <source>
        <dbReference type="EMBL" id="BAK13891.1"/>
    </source>
</evidence>
<dbReference type="PATRIC" id="fig|932677.3.peg.4397"/>
<sequence length="64" mass="7292">MWKLNSVIDMQGTNPYLILVNNLGDTRLLPCKNINPAFLRTLNFSDLETSLLTERVKINNKSAK</sequence>
<dbReference type="RefSeq" id="WP_013027819.1">
    <property type="nucleotide sequence ID" value="NC_017533.1"/>
</dbReference>
<name>A0A0H3L3I0_PANAA</name>
<gene>
    <name evidence="1" type="ORF">PAJ_p0023</name>
</gene>
<dbReference type="AlphaFoldDB" id="A0A0H3L3I0"/>
<dbReference type="HOGENOM" id="CLU_2863675_0_0_6"/>
<proteinExistence type="predicted"/>
<dbReference type="GeneID" id="57270339"/>
<evidence type="ECO:0000313" key="2">
    <source>
        <dbReference type="Proteomes" id="UP000006690"/>
    </source>
</evidence>
<organism evidence="1 2">
    <name type="scientific">Pantoea ananatis (strain AJ13355)</name>
    <dbReference type="NCBI Taxonomy" id="932677"/>
    <lineage>
        <taxon>Bacteria</taxon>
        <taxon>Pseudomonadati</taxon>
        <taxon>Pseudomonadota</taxon>
        <taxon>Gammaproteobacteria</taxon>
        <taxon>Enterobacterales</taxon>
        <taxon>Erwiniaceae</taxon>
        <taxon>Pantoea</taxon>
    </lineage>
</organism>
<reference evidence="2" key="1">
    <citation type="journal article" date="2012" name="Appl. Microbiol. Biotechnol.">
        <title>The complete genome sequence of Pantoea ananatis AJ13355, an organism with great biotechnological potential.</title>
        <authorList>
            <person name="Hara Y."/>
            <person name="Kadotani N."/>
            <person name="Izui H."/>
            <person name="Katashkina J.I."/>
            <person name="Kuvaeva T.M."/>
            <person name="Andreeva I.G."/>
            <person name="Golubeva L.I."/>
            <person name="Malko D.B."/>
            <person name="Makeev V.J."/>
            <person name="Mashko S.V."/>
            <person name="Kozlov Y.I."/>
        </authorList>
    </citation>
    <scope>NUCLEOTIDE SEQUENCE [LARGE SCALE GENOMIC DNA]</scope>
    <source>
        <strain evidence="2">AJ13355</strain>
        <plasmid evidence="2">Plasmid pEA320</plasmid>
    </source>
</reference>
<keyword evidence="1" id="KW-0614">Plasmid</keyword>
<accession>A0A0H3L3I0</accession>
<dbReference type="Proteomes" id="UP000006690">
    <property type="component" value="Plasmid pEA320"/>
</dbReference>
<protein>
    <submittedName>
        <fullName evidence="1">Uncharacterized protein</fullName>
    </submittedName>
</protein>
<dbReference type="OrthoDB" id="9900682at2"/>